<evidence type="ECO:0000256" key="3">
    <source>
        <dbReference type="ARBA" id="ARBA00022723"/>
    </source>
</evidence>
<dbReference type="PANTHER" id="PTHR11472">
    <property type="entry name" value="DNA REPAIR DEAD HELICASE RAD3/XP-D SUBFAMILY MEMBER"/>
    <property type="match status" value="1"/>
</dbReference>
<evidence type="ECO:0000256" key="2">
    <source>
        <dbReference type="ARBA" id="ARBA00022485"/>
    </source>
</evidence>
<evidence type="ECO:0000256" key="14">
    <source>
        <dbReference type="ARBA" id="ARBA00038058"/>
    </source>
</evidence>
<keyword evidence="5" id="KW-0227">DNA damage</keyword>
<feature type="region of interest" description="Disordered" evidence="17">
    <location>
        <begin position="532"/>
        <end position="573"/>
    </location>
</feature>
<keyword evidence="8" id="KW-0067">ATP-binding</keyword>
<keyword evidence="20" id="KW-1185">Reference proteome</keyword>
<dbReference type="PANTHER" id="PTHR11472:SF34">
    <property type="entry name" value="REGULATOR OF TELOMERE ELONGATION HELICASE 1"/>
    <property type="match status" value="1"/>
</dbReference>
<dbReference type="InterPro" id="IPR045028">
    <property type="entry name" value="DinG/Rad3-like"/>
</dbReference>
<sequence>MDRIRISVRNLVEFILRSGDIDNRRGAMADKEAMQIGSRLHRKIQGQMGADYRAEVSLKAEIDCTSYVISVEGRADGIFSEDGKSWIDEIKGTGRDVNKLEEAIAVHLAQAKCYAYIYACQQELAHIGVQMTYVHLETEEVRRIRKEFSFPELEEWFAALIEEYKKWASFQVEWKKVRQASIAGVVFPYPYREGQKDLAAAVYRTIAREKKLFIQAPTGVGKTIATVFPAVKAVGEGLGDKIFYLTAKTITRTVAQEAFSLLKAQGLQYKVLTLTAKEKICLCGEPDCNPEKCPYAQGHFDRVNDAVYELLTGWGKPDAGEQAERGKQKPEEPECGPEIPEGMRMPAEHGTEKTEEPACGPEIPEGVRTPAERPEEQEISGLRDSYTRENLIAHAKKWQVCPFEMSLDLSLWVDAVICDYNYVFDPQARLKRFFADGGRGDYIFLIDEAHNLVERGREMYSAALYKEDFLEMKRLLAPVSRKAARALDKCNKYMLEWKRDCEGYSLCSDIAVFALALLNVSTQLETLLEDGDSPLNRYQTQPESVYGAGTHRQQRSARGAQAHRQPEDGSYAQEYLPGMQPEELPQAPETGAELRKKVLEFYFQVRSFLAIYEELDESYEIYTEHEADGRFKLKLFCIDTAGKIGECLDRGRAAVFFSATLLPIRYYMDLLSGTQEDYAIYAHSPFDLKKKKVLVGTDVSSRYTRRGPEEYQKIAAYIHCAVEARAGNYLVFFPSYKMLEDIRAVFEAAYTDVRVIAQNPRMTEEEREEFLACFSENNTQTLAGFCVLGGIFGEGIDLKRKKLIGAVIVGTGLPQICNEREILKQYYDRRSMDGFAHAYQYPGMNKVMQSAGRVIRTDEDTGVILLLDERFCRRQYLDIFPREWADYETCSLRTAPEKLKYFWKSLEGEEKLWTL</sequence>
<comment type="caution">
    <text evidence="19">The sequence shown here is derived from an EMBL/GenBank/DDBJ whole genome shotgun (WGS) entry which is preliminary data.</text>
</comment>
<dbReference type="Pfam" id="PF00270">
    <property type="entry name" value="DEAD"/>
    <property type="match status" value="1"/>
</dbReference>
<dbReference type="InterPro" id="IPR006555">
    <property type="entry name" value="ATP-dep_Helicase_C"/>
</dbReference>
<evidence type="ECO:0000256" key="8">
    <source>
        <dbReference type="ARBA" id="ARBA00022840"/>
    </source>
</evidence>
<evidence type="ECO:0000256" key="11">
    <source>
        <dbReference type="ARBA" id="ARBA00023125"/>
    </source>
</evidence>
<evidence type="ECO:0000313" key="20">
    <source>
        <dbReference type="Proteomes" id="UP000005561"/>
    </source>
</evidence>
<evidence type="ECO:0000256" key="10">
    <source>
        <dbReference type="ARBA" id="ARBA00023014"/>
    </source>
</evidence>
<dbReference type="SMART" id="SM00491">
    <property type="entry name" value="HELICc2"/>
    <property type="match status" value="1"/>
</dbReference>
<dbReference type="GO" id="GO:0043139">
    <property type="term" value="F:5'-3' DNA helicase activity"/>
    <property type="evidence" value="ECO:0007669"/>
    <property type="project" value="UniProtKB-EC"/>
</dbReference>
<name>C6LHG2_9FIRM</name>
<dbReference type="Proteomes" id="UP000005561">
    <property type="component" value="Unassembled WGS sequence"/>
</dbReference>
<keyword evidence="6" id="KW-0378">Hydrolase</keyword>
<dbReference type="InterPro" id="IPR027417">
    <property type="entry name" value="P-loop_NTPase"/>
</dbReference>
<dbReference type="SUPFAM" id="SSF52540">
    <property type="entry name" value="P-loop containing nucleoside triphosphate hydrolases"/>
    <property type="match status" value="2"/>
</dbReference>
<evidence type="ECO:0000256" key="12">
    <source>
        <dbReference type="ARBA" id="ARBA00023204"/>
    </source>
</evidence>
<dbReference type="AlphaFoldDB" id="C6LHG2"/>
<reference evidence="19" key="1">
    <citation type="submission" date="2009-07" db="EMBL/GenBank/DDBJ databases">
        <authorList>
            <person name="Weinstock G."/>
            <person name="Sodergren E."/>
            <person name="Clifton S."/>
            <person name="Fulton L."/>
            <person name="Fulton B."/>
            <person name="Courtney L."/>
            <person name="Fronick C."/>
            <person name="Harrison M."/>
            <person name="Strong C."/>
            <person name="Farmer C."/>
            <person name="Delahaunty K."/>
            <person name="Markovic C."/>
            <person name="Hall O."/>
            <person name="Minx P."/>
            <person name="Tomlinson C."/>
            <person name="Mitreva M."/>
            <person name="Nelson J."/>
            <person name="Hou S."/>
            <person name="Wollam A."/>
            <person name="Pepin K.H."/>
            <person name="Johnson M."/>
            <person name="Bhonagiri V."/>
            <person name="Nash W.E."/>
            <person name="Warren W."/>
            <person name="Chinwalla A."/>
            <person name="Mardis E.R."/>
            <person name="Wilson R.K."/>
        </authorList>
    </citation>
    <scope>NUCLEOTIDE SEQUENCE [LARGE SCALE GENOMIC DNA]</scope>
    <source>
        <strain evidence="19">DSM 14469</strain>
    </source>
</reference>
<evidence type="ECO:0000256" key="16">
    <source>
        <dbReference type="ARBA" id="ARBA00048954"/>
    </source>
</evidence>
<evidence type="ECO:0000256" key="7">
    <source>
        <dbReference type="ARBA" id="ARBA00022806"/>
    </source>
</evidence>
<dbReference type="Pfam" id="PF06733">
    <property type="entry name" value="DEAD_2"/>
    <property type="match status" value="1"/>
</dbReference>
<keyword evidence="4" id="KW-0547">Nucleotide-binding</keyword>
<evidence type="ECO:0000256" key="13">
    <source>
        <dbReference type="ARBA" id="ARBA00023235"/>
    </source>
</evidence>
<feature type="domain" description="Helicase ATP-binding" evidence="18">
    <location>
        <begin position="181"/>
        <end position="507"/>
    </location>
</feature>
<accession>C6LHG2</accession>
<dbReference type="GO" id="GO:0003677">
    <property type="term" value="F:DNA binding"/>
    <property type="evidence" value="ECO:0007669"/>
    <property type="project" value="UniProtKB-KW"/>
</dbReference>
<evidence type="ECO:0000256" key="15">
    <source>
        <dbReference type="ARBA" id="ARBA00044969"/>
    </source>
</evidence>
<keyword evidence="13" id="KW-0413">Isomerase</keyword>
<dbReference type="Pfam" id="PF13307">
    <property type="entry name" value="Helicase_C_2"/>
    <property type="match status" value="1"/>
</dbReference>
<dbReference type="InterPro" id="IPR011545">
    <property type="entry name" value="DEAD/DEAH_box_helicase_dom"/>
</dbReference>
<evidence type="ECO:0000313" key="19">
    <source>
        <dbReference type="EMBL" id="EET59949.1"/>
    </source>
</evidence>
<dbReference type="EMBL" id="ACCL02000014">
    <property type="protein sequence ID" value="EET59949.1"/>
    <property type="molecule type" value="Genomic_DNA"/>
</dbReference>
<evidence type="ECO:0000256" key="1">
    <source>
        <dbReference type="ARBA" id="ARBA00001966"/>
    </source>
</evidence>
<evidence type="ECO:0000256" key="17">
    <source>
        <dbReference type="SAM" id="MobiDB-lite"/>
    </source>
</evidence>
<dbReference type="GO" id="GO:0046872">
    <property type="term" value="F:metal ion binding"/>
    <property type="evidence" value="ECO:0007669"/>
    <property type="project" value="UniProtKB-KW"/>
</dbReference>
<keyword evidence="7" id="KW-0347">Helicase</keyword>
<dbReference type="Gene3D" id="3.40.50.300">
    <property type="entry name" value="P-loop containing nucleotide triphosphate hydrolases"/>
    <property type="match status" value="2"/>
</dbReference>
<gene>
    <name evidence="19" type="ORF">BRYFOR_08073</name>
</gene>
<dbReference type="eggNOG" id="COG1199">
    <property type="taxonomic scope" value="Bacteria"/>
</dbReference>
<keyword evidence="3" id="KW-0479">Metal-binding</keyword>
<dbReference type="GO" id="GO:0051539">
    <property type="term" value="F:4 iron, 4 sulfur cluster binding"/>
    <property type="evidence" value="ECO:0007669"/>
    <property type="project" value="UniProtKB-KW"/>
</dbReference>
<evidence type="ECO:0000256" key="4">
    <source>
        <dbReference type="ARBA" id="ARBA00022741"/>
    </source>
</evidence>
<dbReference type="GO" id="GO:0005524">
    <property type="term" value="F:ATP binding"/>
    <property type="evidence" value="ECO:0007669"/>
    <property type="project" value="UniProtKB-KW"/>
</dbReference>
<dbReference type="EC" id="5.6.2.3" evidence="15"/>
<dbReference type="Gene3D" id="3.90.320.10">
    <property type="match status" value="1"/>
</dbReference>
<dbReference type="GO" id="GO:0006281">
    <property type="term" value="P:DNA repair"/>
    <property type="evidence" value="ECO:0007669"/>
    <property type="project" value="UniProtKB-KW"/>
</dbReference>
<dbReference type="InterPro" id="IPR014001">
    <property type="entry name" value="Helicase_ATP-bd"/>
</dbReference>
<dbReference type="SMART" id="SM00488">
    <property type="entry name" value="DEXDc2"/>
    <property type="match status" value="1"/>
</dbReference>
<evidence type="ECO:0000259" key="18">
    <source>
        <dbReference type="PROSITE" id="PS51193"/>
    </source>
</evidence>
<evidence type="ECO:0000256" key="6">
    <source>
        <dbReference type="ARBA" id="ARBA00022801"/>
    </source>
</evidence>
<dbReference type="InterPro" id="IPR011604">
    <property type="entry name" value="PDDEXK-like_dom_sf"/>
</dbReference>
<dbReference type="RefSeq" id="WP_006862858.1">
    <property type="nucleotide sequence ID" value="NZ_ACCL02000014.1"/>
</dbReference>
<feature type="region of interest" description="Disordered" evidence="17">
    <location>
        <begin position="318"/>
        <end position="382"/>
    </location>
</feature>
<dbReference type="STRING" id="168384.SAMN05660368_00706"/>
<keyword evidence="11" id="KW-0238">DNA-binding</keyword>
<dbReference type="GO" id="GO:0016818">
    <property type="term" value="F:hydrolase activity, acting on acid anhydrides, in phosphorus-containing anhydrides"/>
    <property type="evidence" value="ECO:0007669"/>
    <property type="project" value="InterPro"/>
</dbReference>
<dbReference type="OrthoDB" id="9765586at2"/>
<comment type="catalytic activity">
    <reaction evidence="16">
        <text>ATP + H2O = ADP + phosphate + H(+)</text>
        <dbReference type="Rhea" id="RHEA:13065"/>
        <dbReference type="ChEBI" id="CHEBI:15377"/>
        <dbReference type="ChEBI" id="CHEBI:15378"/>
        <dbReference type="ChEBI" id="CHEBI:30616"/>
        <dbReference type="ChEBI" id="CHEBI:43474"/>
        <dbReference type="ChEBI" id="CHEBI:456216"/>
        <dbReference type="EC" id="5.6.2.3"/>
    </reaction>
</comment>
<organism evidence="19 20">
    <name type="scientific">Marvinbryantia formatexigens DSM 14469</name>
    <dbReference type="NCBI Taxonomy" id="478749"/>
    <lineage>
        <taxon>Bacteria</taxon>
        <taxon>Bacillati</taxon>
        <taxon>Bacillota</taxon>
        <taxon>Clostridia</taxon>
        <taxon>Lachnospirales</taxon>
        <taxon>Lachnospiraceae</taxon>
        <taxon>Marvinbryantia</taxon>
    </lineage>
</organism>
<dbReference type="InterPro" id="IPR010614">
    <property type="entry name" value="RAD3-like_helicase_DEAD"/>
</dbReference>
<feature type="compositionally biased region" description="Basic and acidic residues" evidence="17">
    <location>
        <begin position="346"/>
        <end position="356"/>
    </location>
</feature>
<dbReference type="SMART" id="SM00487">
    <property type="entry name" value="DEXDc"/>
    <property type="match status" value="1"/>
</dbReference>
<proteinExistence type="inferred from homology"/>
<dbReference type="PROSITE" id="PS51193">
    <property type="entry name" value="HELICASE_ATP_BIND_2"/>
    <property type="match status" value="1"/>
</dbReference>
<keyword evidence="2" id="KW-0004">4Fe-4S</keyword>
<dbReference type="InterPro" id="IPR006554">
    <property type="entry name" value="Helicase-like_DEXD_c2"/>
</dbReference>
<keyword evidence="10" id="KW-0411">Iron-sulfur</keyword>
<evidence type="ECO:0000256" key="9">
    <source>
        <dbReference type="ARBA" id="ARBA00023004"/>
    </source>
</evidence>
<dbReference type="InterPro" id="IPR014013">
    <property type="entry name" value="Helic_SF1/SF2_ATP-bd_DinG/Rad3"/>
</dbReference>
<protein>
    <recommendedName>
        <fullName evidence="15">DNA 5'-3' helicase</fullName>
        <ecNumber evidence="15">5.6.2.3</ecNumber>
    </recommendedName>
</protein>
<comment type="similarity">
    <text evidence="14">Belongs to the helicase family. DinG subfamily.</text>
</comment>
<feature type="compositionally biased region" description="Basic and acidic residues" evidence="17">
    <location>
        <begin position="318"/>
        <end position="332"/>
    </location>
</feature>
<comment type="cofactor">
    <cofactor evidence="1">
        <name>[4Fe-4S] cluster</name>
        <dbReference type="ChEBI" id="CHEBI:49883"/>
    </cofactor>
</comment>
<keyword evidence="9" id="KW-0408">Iron</keyword>
<evidence type="ECO:0000256" key="5">
    <source>
        <dbReference type="ARBA" id="ARBA00022763"/>
    </source>
</evidence>
<keyword evidence="12" id="KW-0234">DNA repair</keyword>